<feature type="domain" description="S-layer protein C-terminal" evidence="3">
    <location>
        <begin position="92"/>
        <end position="157"/>
    </location>
</feature>
<comment type="caution">
    <text evidence="4">The sequence shown here is derived from an EMBL/GenBank/DDBJ whole genome shotgun (WGS) entry which is preliminary data.</text>
</comment>
<evidence type="ECO:0000259" key="3">
    <source>
        <dbReference type="Pfam" id="PF03217"/>
    </source>
</evidence>
<dbReference type="EMBL" id="JAOTGY010000029">
    <property type="protein sequence ID" value="MDB6258954.1"/>
    <property type="molecule type" value="Genomic_DNA"/>
</dbReference>
<evidence type="ECO:0000256" key="1">
    <source>
        <dbReference type="SAM" id="MobiDB-lite"/>
    </source>
</evidence>
<protein>
    <submittedName>
        <fullName evidence="4">SLAP domain-containing protein</fullName>
    </submittedName>
</protein>
<dbReference type="GO" id="GO:0009274">
    <property type="term" value="C:peptidoglycan-based cell wall"/>
    <property type="evidence" value="ECO:0007669"/>
    <property type="project" value="InterPro"/>
</dbReference>
<dbReference type="Pfam" id="PF03217">
    <property type="entry name" value="SlpA"/>
    <property type="match status" value="1"/>
</dbReference>
<organism evidence="4 5">
    <name type="scientific">Lactobacillus amylovorus</name>
    <dbReference type="NCBI Taxonomy" id="1604"/>
    <lineage>
        <taxon>Bacteria</taxon>
        <taxon>Bacillati</taxon>
        <taxon>Bacillota</taxon>
        <taxon>Bacilli</taxon>
        <taxon>Lactobacillales</taxon>
        <taxon>Lactobacillaceae</taxon>
        <taxon>Lactobacillus</taxon>
    </lineage>
</organism>
<proteinExistence type="predicted"/>
<dbReference type="Proteomes" id="UP001141981">
    <property type="component" value="Unassembled WGS sequence"/>
</dbReference>
<sequence>MKKNKFILASVATLMAVSPMLSFSSQAHTVQAADTNITNKMIMHTAVAYDKDGNSTGVKYNAFSYAKLVANPVKIGDGIYYKVADKDQYLKATNIDGVTRRITHNTYIYVTSTRRTSYQNRWKLYKGQTITTYGGSYRFKNGKHYFRVGGPAKQYVKSYNLGPVIKANTTMASGSNNTSSNTTTNKPTDNNTQPVGKDETTVTVNDSLGTPIVTFNQNGNVVQVRNAKNGEKFTVDYLEKGSRADKVAGYIGQFGGDQAIYRIKGTNNWLYSMGVKPASKLQVHNYDLEQTSVIKFTQTTDLYNADGSLQNIRITKNSEWWRVDKLLYIWVPSENKAEEFYHLAPDSHWKDVLRLSSNGQYVNDHMPIKDAYVKASDVQFIENSVKLTPSNTTAEAEATAKK</sequence>
<keyword evidence="2" id="KW-0732">Signal</keyword>
<feature type="region of interest" description="Disordered" evidence="1">
    <location>
        <begin position="170"/>
        <end position="199"/>
    </location>
</feature>
<dbReference type="AlphaFoldDB" id="A0A9X4AC15"/>
<name>A0A9X4AC15_LACAM</name>
<feature type="signal peptide" evidence="2">
    <location>
        <begin position="1"/>
        <end position="27"/>
    </location>
</feature>
<evidence type="ECO:0000313" key="5">
    <source>
        <dbReference type="Proteomes" id="UP001141981"/>
    </source>
</evidence>
<evidence type="ECO:0000256" key="2">
    <source>
        <dbReference type="SAM" id="SignalP"/>
    </source>
</evidence>
<feature type="chain" id="PRO_5040717757" evidence="2">
    <location>
        <begin position="28"/>
        <end position="402"/>
    </location>
</feature>
<dbReference type="PRINTS" id="PR01729">
    <property type="entry name" value="SURFACELAYER"/>
</dbReference>
<reference evidence="4" key="1">
    <citation type="journal article" date="2022" name="Microorganisms">
        <title>Antibiotic Susceptibility, Resistance Gene Determinants and Corresponding Genomic Regions in Lactobacillus amylovorus Isolates Derived from Wild Boars and Domestic Pigs.</title>
        <authorList>
            <person name="Moravkova M."/>
            <person name="Kostovova I."/>
            <person name="Kavanova K."/>
            <person name="Pechar R."/>
            <person name="Stanek S."/>
            <person name="Brychta A."/>
            <person name="Zeman M."/>
            <person name="Kubasova T."/>
        </authorList>
    </citation>
    <scope>NUCLEOTIDE SEQUENCE</scope>
    <source>
        <strain evidence="4">M490A</strain>
    </source>
</reference>
<feature type="compositionally biased region" description="Low complexity" evidence="1">
    <location>
        <begin position="170"/>
        <end position="192"/>
    </location>
</feature>
<dbReference type="RefSeq" id="WP_204777623.1">
    <property type="nucleotide sequence ID" value="NZ_JAOTGX010000035.1"/>
</dbReference>
<dbReference type="InterPro" id="IPR024968">
    <property type="entry name" value="SlpA_C_lactobacillus"/>
</dbReference>
<dbReference type="GO" id="GO:0005199">
    <property type="term" value="F:structural constituent of cell wall"/>
    <property type="evidence" value="ECO:0007669"/>
    <property type="project" value="InterPro"/>
</dbReference>
<evidence type="ECO:0000313" key="4">
    <source>
        <dbReference type="EMBL" id="MDB6258954.1"/>
    </source>
</evidence>
<gene>
    <name evidence="4" type="ORF">ODU72_09855</name>
</gene>
<reference evidence="4" key="2">
    <citation type="submission" date="2022-10" db="EMBL/GenBank/DDBJ databases">
        <authorList>
            <person name="Kostovova I."/>
            <person name="Moravkova M."/>
            <person name="Pechar R."/>
        </authorList>
    </citation>
    <scope>NUCLEOTIDE SEQUENCE</scope>
    <source>
        <strain evidence="4">M490A</strain>
    </source>
</reference>
<dbReference type="InterPro" id="IPR004903">
    <property type="entry name" value="S-layer_prot"/>
</dbReference>
<accession>A0A9X4AC15</accession>
<dbReference type="GO" id="GO:0030115">
    <property type="term" value="C:S-layer"/>
    <property type="evidence" value="ECO:0007669"/>
    <property type="project" value="InterPro"/>
</dbReference>